<evidence type="ECO:0000259" key="6">
    <source>
        <dbReference type="PROSITE" id="PS50109"/>
    </source>
</evidence>
<evidence type="ECO:0000256" key="1">
    <source>
        <dbReference type="ARBA" id="ARBA00000085"/>
    </source>
</evidence>
<dbReference type="SMART" id="SM00086">
    <property type="entry name" value="PAC"/>
    <property type="match status" value="1"/>
</dbReference>
<evidence type="ECO:0000256" key="4">
    <source>
        <dbReference type="PROSITE-ProRule" id="PRU00169"/>
    </source>
</evidence>
<dbReference type="SMART" id="SM00388">
    <property type="entry name" value="HisKA"/>
    <property type="match status" value="1"/>
</dbReference>
<dbReference type="InterPro" id="IPR035965">
    <property type="entry name" value="PAS-like_dom_sf"/>
</dbReference>
<dbReference type="PANTHER" id="PTHR43065:SF42">
    <property type="entry name" value="TWO-COMPONENT SENSOR PPRA"/>
    <property type="match status" value="1"/>
</dbReference>
<dbReference type="PANTHER" id="PTHR43065">
    <property type="entry name" value="SENSOR HISTIDINE KINASE"/>
    <property type="match status" value="1"/>
</dbReference>
<feature type="region of interest" description="Disordered" evidence="5">
    <location>
        <begin position="564"/>
        <end position="587"/>
    </location>
</feature>
<evidence type="ECO:0000256" key="3">
    <source>
        <dbReference type="ARBA" id="ARBA00022553"/>
    </source>
</evidence>
<feature type="domain" description="Response regulatory" evidence="7">
    <location>
        <begin position="449"/>
        <end position="565"/>
    </location>
</feature>
<feature type="domain" description="PAS" evidence="8">
    <location>
        <begin position="63"/>
        <end position="112"/>
    </location>
</feature>
<dbReference type="Pfam" id="PF13426">
    <property type="entry name" value="PAS_9"/>
    <property type="match status" value="1"/>
</dbReference>
<dbReference type="NCBIfam" id="TIGR00229">
    <property type="entry name" value="sensory_box"/>
    <property type="match status" value="1"/>
</dbReference>
<organism evidence="10 11">
    <name type="scientific">Microvirga arabica</name>
    <dbReference type="NCBI Taxonomy" id="1128671"/>
    <lineage>
        <taxon>Bacteria</taxon>
        <taxon>Pseudomonadati</taxon>
        <taxon>Pseudomonadota</taxon>
        <taxon>Alphaproteobacteria</taxon>
        <taxon>Hyphomicrobiales</taxon>
        <taxon>Methylobacteriaceae</taxon>
        <taxon>Microvirga</taxon>
    </lineage>
</organism>
<dbReference type="EC" id="2.7.13.3" evidence="2"/>
<dbReference type="InterPro" id="IPR011006">
    <property type="entry name" value="CheY-like_superfamily"/>
</dbReference>
<dbReference type="SUPFAM" id="SSF55874">
    <property type="entry name" value="ATPase domain of HSP90 chaperone/DNA topoisomerase II/histidine kinase"/>
    <property type="match status" value="1"/>
</dbReference>
<dbReference type="Proteomes" id="UP001593940">
    <property type="component" value="Unassembled WGS sequence"/>
</dbReference>
<dbReference type="InterPro" id="IPR000014">
    <property type="entry name" value="PAS"/>
</dbReference>
<dbReference type="CDD" id="cd00082">
    <property type="entry name" value="HisKA"/>
    <property type="match status" value="1"/>
</dbReference>
<gene>
    <name evidence="10" type="ORF">ACETIH_17480</name>
</gene>
<feature type="region of interest" description="Disordered" evidence="5">
    <location>
        <begin position="1"/>
        <end position="35"/>
    </location>
</feature>
<feature type="domain" description="Histidine kinase" evidence="6">
    <location>
        <begin position="204"/>
        <end position="424"/>
    </location>
</feature>
<evidence type="ECO:0000313" key="10">
    <source>
        <dbReference type="EMBL" id="MFC1458457.1"/>
    </source>
</evidence>
<feature type="compositionally biased region" description="Basic and acidic residues" evidence="5">
    <location>
        <begin position="564"/>
        <end position="574"/>
    </location>
</feature>
<feature type="domain" description="PAC" evidence="9">
    <location>
        <begin position="137"/>
        <end position="191"/>
    </location>
</feature>
<feature type="modified residue" description="4-aspartylphosphate" evidence="4">
    <location>
        <position position="500"/>
    </location>
</feature>
<dbReference type="SUPFAM" id="SSF52172">
    <property type="entry name" value="CheY-like"/>
    <property type="match status" value="1"/>
</dbReference>
<dbReference type="PROSITE" id="PS50112">
    <property type="entry name" value="PAS"/>
    <property type="match status" value="1"/>
</dbReference>
<dbReference type="CDD" id="cd00130">
    <property type="entry name" value="PAS"/>
    <property type="match status" value="1"/>
</dbReference>
<keyword evidence="10" id="KW-0808">Transferase</keyword>
<comment type="caution">
    <text evidence="10">The sequence shown here is derived from an EMBL/GenBank/DDBJ whole genome shotgun (WGS) entry which is preliminary data.</text>
</comment>
<reference evidence="10 11" key="1">
    <citation type="submission" date="2024-09" db="EMBL/GenBank/DDBJ databases">
        <title>Nodulacao em especies de Leguminosae Basais da Amazonia e Caracterizacao dos Rizobios e Bacterias Associadas aos Nodulos.</title>
        <authorList>
            <person name="Jambeiro I.C.A."/>
            <person name="Lopes I.S."/>
            <person name="Aguiar E.R.G.R."/>
            <person name="Santos A.F.J."/>
            <person name="Dos Santos J.M.F."/>
            <person name="Gross E."/>
        </authorList>
    </citation>
    <scope>NUCLEOTIDE SEQUENCE [LARGE SCALE GENOMIC DNA]</scope>
    <source>
        <strain evidence="10 11">BRUESC1165</strain>
    </source>
</reference>
<dbReference type="Gene3D" id="3.30.450.20">
    <property type="entry name" value="PAS domain"/>
    <property type="match status" value="1"/>
</dbReference>
<dbReference type="InterPro" id="IPR001789">
    <property type="entry name" value="Sig_transdc_resp-reg_receiver"/>
</dbReference>
<dbReference type="InterPro" id="IPR003594">
    <property type="entry name" value="HATPase_dom"/>
</dbReference>
<evidence type="ECO:0000256" key="5">
    <source>
        <dbReference type="SAM" id="MobiDB-lite"/>
    </source>
</evidence>
<dbReference type="InterPro" id="IPR036097">
    <property type="entry name" value="HisK_dim/P_sf"/>
</dbReference>
<accession>A0ABV6YB13</accession>
<dbReference type="GO" id="GO:0016301">
    <property type="term" value="F:kinase activity"/>
    <property type="evidence" value="ECO:0007669"/>
    <property type="project" value="UniProtKB-KW"/>
</dbReference>
<dbReference type="SUPFAM" id="SSF47384">
    <property type="entry name" value="Homodimeric domain of signal transducing histidine kinase"/>
    <property type="match status" value="1"/>
</dbReference>
<dbReference type="Pfam" id="PF00072">
    <property type="entry name" value="Response_reg"/>
    <property type="match status" value="1"/>
</dbReference>
<dbReference type="PROSITE" id="PS50113">
    <property type="entry name" value="PAC"/>
    <property type="match status" value="1"/>
</dbReference>
<dbReference type="EMBL" id="JBHOMY010000055">
    <property type="protein sequence ID" value="MFC1458457.1"/>
    <property type="molecule type" value="Genomic_DNA"/>
</dbReference>
<dbReference type="PROSITE" id="PS50109">
    <property type="entry name" value="HIS_KIN"/>
    <property type="match status" value="1"/>
</dbReference>
<dbReference type="InterPro" id="IPR001610">
    <property type="entry name" value="PAC"/>
</dbReference>
<dbReference type="SMART" id="SM00091">
    <property type="entry name" value="PAS"/>
    <property type="match status" value="1"/>
</dbReference>
<comment type="catalytic activity">
    <reaction evidence="1">
        <text>ATP + protein L-histidine = ADP + protein N-phospho-L-histidine.</text>
        <dbReference type="EC" id="2.7.13.3"/>
    </reaction>
</comment>
<sequence length="587" mass="63859">MNQSDESRQPDGEVLSVDVQGDGQSIGVPAAGEHENVSYNPTGGPGIHHWQQATITAPGLDDRSNVFFAAIEMTRMPIVLTDPNLPDNPIVFANRAFQDLTGYTEEEILGRNCRFLQGAHTDREAVAELREAINEHRAVSVELLNYKRDGSSFWNACFIAPVFDTDGKLLYFFASQLDVTRRRTSEQAFRQAQKMESIGQLTAGLAHDFNNLLQVVSGNLELALSRTDDESLRRPLENASRAAERGAKLTKQLLAFARKTRLEPKPTNLNTLVAEFGEMLENSVGPQIEVQLNLRPRVPSALVDPVHLEMAVLNVLINARDAMPKGGCVTISTSKVHLNGNAPAHHLPPGDYVALTISDEGEGMPAHVLERATEPFFTTKSQGKGTGLGLAMVHGFVQQSLGRLEIDSERGKGTTIRMLFPAADAQQATPPRQPSRDLAHVDPRGQAETILVVEDSSDVLDLAREHLTALGYTVLTARDADEALTVFDRAEGKVDLLFTDLVMPGSMNGLALADAVREREPGIGILLTTGYNDDLLTEGKASAGADVIGKPYRRTELADRVRAALNGRGRERKTPQAGVSRGPRHEG</sequence>
<dbReference type="SMART" id="SM00448">
    <property type="entry name" value="REC"/>
    <property type="match status" value="1"/>
</dbReference>
<dbReference type="InterPro" id="IPR004358">
    <property type="entry name" value="Sig_transdc_His_kin-like_C"/>
</dbReference>
<dbReference type="RefSeq" id="WP_377030378.1">
    <property type="nucleotide sequence ID" value="NZ_JBHOMY010000055.1"/>
</dbReference>
<dbReference type="InterPro" id="IPR036890">
    <property type="entry name" value="HATPase_C_sf"/>
</dbReference>
<dbReference type="Gene3D" id="3.40.50.2300">
    <property type="match status" value="1"/>
</dbReference>
<keyword evidence="11" id="KW-1185">Reference proteome</keyword>
<dbReference type="SUPFAM" id="SSF55785">
    <property type="entry name" value="PYP-like sensor domain (PAS domain)"/>
    <property type="match status" value="1"/>
</dbReference>
<dbReference type="SMART" id="SM00387">
    <property type="entry name" value="HATPase_c"/>
    <property type="match status" value="1"/>
</dbReference>
<evidence type="ECO:0000259" key="7">
    <source>
        <dbReference type="PROSITE" id="PS50110"/>
    </source>
</evidence>
<dbReference type="InterPro" id="IPR005467">
    <property type="entry name" value="His_kinase_dom"/>
</dbReference>
<dbReference type="Pfam" id="PF02518">
    <property type="entry name" value="HATPase_c"/>
    <property type="match status" value="1"/>
</dbReference>
<evidence type="ECO:0000259" key="8">
    <source>
        <dbReference type="PROSITE" id="PS50112"/>
    </source>
</evidence>
<dbReference type="PROSITE" id="PS50110">
    <property type="entry name" value="RESPONSE_REGULATORY"/>
    <property type="match status" value="1"/>
</dbReference>
<dbReference type="Gene3D" id="1.10.287.130">
    <property type="match status" value="1"/>
</dbReference>
<evidence type="ECO:0000313" key="11">
    <source>
        <dbReference type="Proteomes" id="UP001593940"/>
    </source>
</evidence>
<name>A0ABV6YB13_9HYPH</name>
<evidence type="ECO:0000256" key="2">
    <source>
        <dbReference type="ARBA" id="ARBA00012438"/>
    </source>
</evidence>
<dbReference type="Gene3D" id="3.30.565.10">
    <property type="entry name" value="Histidine kinase-like ATPase, C-terminal domain"/>
    <property type="match status" value="1"/>
</dbReference>
<dbReference type="Pfam" id="PF00512">
    <property type="entry name" value="HisKA"/>
    <property type="match status" value="1"/>
</dbReference>
<proteinExistence type="predicted"/>
<evidence type="ECO:0000259" key="9">
    <source>
        <dbReference type="PROSITE" id="PS50113"/>
    </source>
</evidence>
<keyword evidence="3 4" id="KW-0597">Phosphoprotein</keyword>
<feature type="compositionally biased region" description="Basic and acidic residues" evidence="5">
    <location>
        <begin position="1"/>
        <end position="11"/>
    </location>
</feature>
<dbReference type="InterPro" id="IPR000700">
    <property type="entry name" value="PAS-assoc_C"/>
</dbReference>
<dbReference type="NCBIfam" id="NF010076">
    <property type="entry name" value="PRK13557.1"/>
    <property type="match status" value="1"/>
</dbReference>
<dbReference type="PRINTS" id="PR00344">
    <property type="entry name" value="BCTRLSENSOR"/>
</dbReference>
<protein>
    <recommendedName>
        <fullName evidence="2">histidine kinase</fullName>
        <ecNumber evidence="2">2.7.13.3</ecNumber>
    </recommendedName>
</protein>
<keyword evidence="10" id="KW-0418">Kinase</keyword>
<dbReference type="InterPro" id="IPR003661">
    <property type="entry name" value="HisK_dim/P_dom"/>
</dbReference>